<dbReference type="Proteomes" id="UP000249720">
    <property type="component" value="Unassembled WGS sequence"/>
</dbReference>
<dbReference type="OrthoDB" id="653743at2"/>
<proteinExistence type="predicted"/>
<evidence type="ECO:0000313" key="2">
    <source>
        <dbReference type="Proteomes" id="UP000249720"/>
    </source>
</evidence>
<sequence>MKKLQQLLGITFVIFFICCQQQKKDFSGSKPINSNDFFAAFPPINLPVTIADTNINSFSDTTSIGLKAMEQFIPDSSVIPYSFNKKAVVHPVGSIQKAKEKYLLANFTIKNNTHLVVYVFNEKNQFMAAKELVTMKNNDGYFHNVYINKEPTFLISREKYSSDKKLLYTRNGWVYNNGNTFMIAMSDGNENTVKNNTIINPIDTLPQKNKLSGNYVKNSKNFIAIRDGKTPKLYHFFIHFENSDNCTGELKGTLKMINEEKGVYKEIGEPCGIEFIFKNNEVTFKENGKCGNKRGIQCYFDDTYPLQKKHKAAKKK</sequence>
<dbReference type="EMBL" id="QKZV01000003">
    <property type="protein sequence ID" value="PZX63581.1"/>
    <property type="molecule type" value="Genomic_DNA"/>
</dbReference>
<keyword evidence="2" id="KW-1185">Reference proteome</keyword>
<name>A0A2W7RSZ3_9BACT</name>
<organism evidence="1 2">
    <name type="scientific">Hydrotalea sandarakina</name>
    <dbReference type="NCBI Taxonomy" id="1004304"/>
    <lineage>
        <taxon>Bacteria</taxon>
        <taxon>Pseudomonadati</taxon>
        <taxon>Bacteroidota</taxon>
        <taxon>Chitinophagia</taxon>
        <taxon>Chitinophagales</taxon>
        <taxon>Chitinophagaceae</taxon>
        <taxon>Hydrotalea</taxon>
    </lineage>
</organism>
<dbReference type="AlphaFoldDB" id="A0A2W7RSZ3"/>
<gene>
    <name evidence="1" type="ORF">LX80_01232</name>
</gene>
<protein>
    <submittedName>
        <fullName evidence="1">Uncharacterized protein</fullName>
    </submittedName>
</protein>
<evidence type="ECO:0000313" key="1">
    <source>
        <dbReference type="EMBL" id="PZX63581.1"/>
    </source>
</evidence>
<reference evidence="1 2" key="1">
    <citation type="submission" date="2018-06" db="EMBL/GenBank/DDBJ databases">
        <title>Genomic Encyclopedia of Archaeal and Bacterial Type Strains, Phase II (KMG-II): from individual species to whole genera.</title>
        <authorList>
            <person name="Goeker M."/>
        </authorList>
    </citation>
    <scope>NUCLEOTIDE SEQUENCE [LARGE SCALE GENOMIC DNA]</scope>
    <source>
        <strain evidence="1 2">DSM 23241</strain>
    </source>
</reference>
<accession>A0A2W7RSZ3</accession>
<comment type="caution">
    <text evidence="1">The sequence shown here is derived from an EMBL/GenBank/DDBJ whole genome shotgun (WGS) entry which is preliminary data.</text>
</comment>
<dbReference type="RefSeq" id="WP_111294319.1">
    <property type="nucleotide sequence ID" value="NZ_QKZV01000003.1"/>
</dbReference>